<dbReference type="EMBL" id="JBHSGU010000001">
    <property type="protein sequence ID" value="MFC4698692.1"/>
    <property type="molecule type" value="Genomic_DNA"/>
</dbReference>
<dbReference type="InterPro" id="IPR035965">
    <property type="entry name" value="PAS-like_dom_sf"/>
</dbReference>
<organism evidence="7 8">
    <name type="scientific">Glaciecola siphonariae</name>
    <dbReference type="NCBI Taxonomy" id="521012"/>
    <lineage>
        <taxon>Bacteria</taxon>
        <taxon>Pseudomonadati</taxon>
        <taxon>Pseudomonadota</taxon>
        <taxon>Gammaproteobacteria</taxon>
        <taxon>Alteromonadales</taxon>
        <taxon>Alteromonadaceae</taxon>
        <taxon>Glaciecola</taxon>
    </lineage>
</organism>
<evidence type="ECO:0000256" key="3">
    <source>
        <dbReference type="PROSITE-ProRule" id="PRU00284"/>
    </source>
</evidence>
<evidence type="ECO:0000256" key="1">
    <source>
        <dbReference type="ARBA" id="ARBA00004370"/>
    </source>
</evidence>
<reference evidence="8" key="1">
    <citation type="journal article" date="2019" name="Int. J. Syst. Evol. Microbiol.">
        <title>The Global Catalogue of Microorganisms (GCM) 10K type strain sequencing project: providing services to taxonomists for standard genome sequencing and annotation.</title>
        <authorList>
            <consortium name="The Broad Institute Genomics Platform"/>
            <consortium name="The Broad Institute Genome Sequencing Center for Infectious Disease"/>
            <person name="Wu L."/>
            <person name="Ma J."/>
        </authorList>
    </citation>
    <scope>NUCLEOTIDE SEQUENCE [LARGE SCALE GENOMIC DNA]</scope>
    <source>
        <strain evidence="8">KACC 12507</strain>
    </source>
</reference>
<dbReference type="PROSITE" id="PS50111">
    <property type="entry name" value="CHEMOTAXIS_TRANSDUC_2"/>
    <property type="match status" value="1"/>
</dbReference>
<feature type="domain" description="PAS" evidence="6">
    <location>
        <begin position="25"/>
        <end position="60"/>
    </location>
</feature>
<evidence type="ECO:0000313" key="7">
    <source>
        <dbReference type="EMBL" id="MFC4698692.1"/>
    </source>
</evidence>
<proteinExistence type="predicted"/>
<dbReference type="CDD" id="cd00130">
    <property type="entry name" value="PAS"/>
    <property type="match status" value="1"/>
</dbReference>
<dbReference type="Proteomes" id="UP001595897">
    <property type="component" value="Unassembled WGS sequence"/>
</dbReference>
<comment type="subcellular location">
    <subcellularLocation>
        <location evidence="1">Membrane</location>
    </subcellularLocation>
</comment>
<dbReference type="Pfam" id="PF00015">
    <property type="entry name" value="MCPsignal"/>
    <property type="match status" value="1"/>
</dbReference>
<keyword evidence="4" id="KW-0472">Membrane</keyword>
<protein>
    <submittedName>
        <fullName evidence="7">Methyl-accepting chemotaxis protein</fullName>
    </submittedName>
</protein>
<name>A0ABV9LQB1_9ALTE</name>
<accession>A0ABV9LQB1</accession>
<keyword evidence="4" id="KW-1133">Transmembrane helix</keyword>
<dbReference type="NCBIfam" id="TIGR00229">
    <property type="entry name" value="sensory_box"/>
    <property type="match status" value="1"/>
</dbReference>
<dbReference type="Pfam" id="PF08447">
    <property type="entry name" value="PAS_3"/>
    <property type="match status" value="1"/>
</dbReference>
<dbReference type="SMART" id="SM00283">
    <property type="entry name" value="MA"/>
    <property type="match status" value="1"/>
</dbReference>
<dbReference type="SUPFAM" id="SSF58104">
    <property type="entry name" value="Methyl-accepting chemotaxis protein (MCP) signaling domain"/>
    <property type="match status" value="1"/>
</dbReference>
<evidence type="ECO:0000256" key="4">
    <source>
        <dbReference type="SAM" id="Phobius"/>
    </source>
</evidence>
<dbReference type="PANTHER" id="PTHR32089">
    <property type="entry name" value="METHYL-ACCEPTING CHEMOTAXIS PROTEIN MCPB"/>
    <property type="match status" value="1"/>
</dbReference>
<keyword evidence="8" id="KW-1185">Reference proteome</keyword>
<gene>
    <name evidence="7" type="ORF">ACFO4O_00775</name>
</gene>
<dbReference type="Gene3D" id="3.30.450.20">
    <property type="entry name" value="PAS domain"/>
    <property type="match status" value="1"/>
</dbReference>
<keyword evidence="2 3" id="KW-0807">Transducer</keyword>
<dbReference type="PROSITE" id="PS50112">
    <property type="entry name" value="PAS"/>
    <property type="match status" value="1"/>
</dbReference>
<comment type="caution">
    <text evidence="7">The sequence shown here is derived from an EMBL/GenBank/DDBJ whole genome shotgun (WGS) entry which is preliminary data.</text>
</comment>
<evidence type="ECO:0000313" key="8">
    <source>
        <dbReference type="Proteomes" id="UP001595897"/>
    </source>
</evidence>
<dbReference type="InterPro" id="IPR000014">
    <property type="entry name" value="PAS"/>
</dbReference>
<sequence>MPKNRPTQDHEVTFEESEQLVSTTDARGVITYANDIFCKVAGYTEDELVGHSHNIVRHPDMPAAAFKDMWDHLKAGQSWHGIVKNRCKDGSYYWVDAFVTPIYENDALVGYQSVRVKPKPEQVTRAEELYTSINAGKSDSRFRLDYAKKSALFLLLLLALTIYAGLSASWFVSLGIIALSLSALVIFKGELIDTPRLAQSLKDEYDSVSRYVLGGSGSSGIVNFHLGMQKAMQRTIIGRTQDASQRIEQIAHKTLEIAEQTNLGISRQQAEMFAITEAIGAMEAGSQSVLNSTNQTNQSVASTNEQCASAKALILQGRDGVNSLADVVEQAADTADSLMQASEVVAQTIGEIESIADQTNLLALNAAIEAARAGESGRGFSVVADEVRALSTRTQESAARTINSTNTMRDTLKEWVEKMHFSKETAMQSAEQANESAQSIAGIYTMIDDIANLLDGIVNASQAQNQNCINVKGSIEAMLAVADTNTTMAQQMQQNAANLDRNITLLSGLSKTFRA</sequence>
<keyword evidence="4" id="KW-0812">Transmembrane</keyword>
<dbReference type="SUPFAM" id="SSF55785">
    <property type="entry name" value="PYP-like sensor domain (PAS domain)"/>
    <property type="match status" value="1"/>
</dbReference>
<dbReference type="Gene3D" id="1.10.287.950">
    <property type="entry name" value="Methyl-accepting chemotaxis protein"/>
    <property type="match status" value="1"/>
</dbReference>
<evidence type="ECO:0000259" key="6">
    <source>
        <dbReference type="PROSITE" id="PS50112"/>
    </source>
</evidence>
<dbReference type="SMART" id="SM00091">
    <property type="entry name" value="PAS"/>
    <property type="match status" value="1"/>
</dbReference>
<feature type="domain" description="Methyl-accepting transducer" evidence="5">
    <location>
        <begin position="243"/>
        <end position="479"/>
    </location>
</feature>
<dbReference type="InterPro" id="IPR004089">
    <property type="entry name" value="MCPsignal_dom"/>
</dbReference>
<evidence type="ECO:0000256" key="2">
    <source>
        <dbReference type="ARBA" id="ARBA00023224"/>
    </source>
</evidence>
<dbReference type="PANTHER" id="PTHR32089:SF52">
    <property type="entry name" value="CHEMOTAXIS SIGNAL TRANSDUCTION SYSTEM METHYL ACCEPTING SENSORY TRANSDUCER WITH PAS SENSORY DOMAIN"/>
    <property type="match status" value="1"/>
</dbReference>
<feature type="transmembrane region" description="Helical" evidence="4">
    <location>
        <begin position="146"/>
        <end position="164"/>
    </location>
</feature>
<dbReference type="RefSeq" id="WP_382405317.1">
    <property type="nucleotide sequence ID" value="NZ_JBHSGU010000001.1"/>
</dbReference>
<dbReference type="InterPro" id="IPR013655">
    <property type="entry name" value="PAS_fold_3"/>
</dbReference>
<evidence type="ECO:0000259" key="5">
    <source>
        <dbReference type="PROSITE" id="PS50111"/>
    </source>
</evidence>